<dbReference type="Pfam" id="PF08659">
    <property type="entry name" value="KR"/>
    <property type="match status" value="1"/>
</dbReference>
<dbReference type="Gene3D" id="3.30.70.3290">
    <property type="match status" value="1"/>
</dbReference>
<dbReference type="GO" id="GO:0044550">
    <property type="term" value="P:secondary metabolite biosynthetic process"/>
    <property type="evidence" value="ECO:0007669"/>
    <property type="project" value="TreeGrafter"/>
</dbReference>
<dbReference type="Gene3D" id="3.90.180.10">
    <property type="entry name" value="Medium-chain alcohol dehydrogenases, catalytic domain"/>
    <property type="match status" value="2"/>
</dbReference>
<dbReference type="InterPro" id="IPR049552">
    <property type="entry name" value="PKS_DH_N"/>
</dbReference>
<dbReference type="SMART" id="SM00827">
    <property type="entry name" value="PKS_AT"/>
    <property type="match status" value="1"/>
</dbReference>
<dbReference type="InterPro" id="IPR016039">
    <property type="entry name" value="Thiolase-like"/>
</dbReference>
<evidence type="ECO:0000256" key="7">
    <source>
        <dbReference type="ARBA" id="ARBA00023315"/>
    </source>
</evidence>
<reference evidence="11" key="1">
    <citation type="journal article" date="2023" name="Mol. Phylogenet. Evol.">
        <title>Genome-scale phylogeny and comparative genomics of the fungal order Sordariales.</title>
        <authorList>
            <person name="Hensen N."/>
            <person name="Bonometti L."/>
            <person name="Westerberg I."/>
            <person name="Brannstrom I.O."/>
            <person name="Guillou S."/>
            <person name="Cros-Aarteil S."/>
            <person name="Calhoun S."/>
            <person name="Haridas S."/>
            <person name="Kuo A."/>
            <person name="Mondo S."/>
            <person name="Pangilinan J."/>
            <person name="Riley R."/>
            <person name="LaButti K."/>
            <person name="Andreopoulos B."/>
            <person name="Lipzen A."/>
            <person name="Chen C."/>
            <person name="Yan M."/>
            <person name="Daum C."/>
            <person name="Ng V."/>
            <person name="Clum A."/>
            <person name="Steindorff A."/>
            <person name="Ohm R.A."/>
            <person name="Martin F."/>
            <person name="Silar P."/>
            <person name="Natvig D.O."/>
            <person name="Lalanne C."/>
            <person name="Gautier V."/>
            <person name="Ament-Velasquez S.L."/>
            <person name="Kruys A."/>
            <person name="Hutchinson M.I."/>
            <person name="Powell A.J."/>
            <person name="Barry K."/>
            <person name="Miller A.N."/>
            <person name="Grigoriev I.V."/>
            <person name="Debuchy R."/>
            <person name="Gladieux P."/>
            <person name="Hiltunen Thoren M."/>
            <person name="Johannesson H."/>
        </authorList>
    </citation>
    <scope>NUCLEOTIDE SEQUENCE</scope>
    <source>
        <strain evidence="11">CBS 314.62</strain>
    </source>
</reference>
<dbReference type="GO" id="GO:0004312">
    <property type="term" value="F:fatty acid synthase activity"/>
    <property type="evidence" value="ECO:0007669"/>
    <property type="project" value="TreeGrafter"/>
</dbReference>
<keyword evidence="12" id="KW-1185">Reference proteome</keyword>
<dbReference type="SMART" id="SM00826">
    <property type="entry name" value="PKS_DH"/>
    <property type="match status" value="1"/>
</dbReference>
<dbReference type="InterPro" id="IPR050091">
    <property type="entry name" value="PKS_NRPS_Biosynth_Enz"/>
</dbReference>
<evidence type="ECO:0000256" key="6">
    <source>
        <dbReference type="ARBA" id="ARBA00023268"/>
    </source>
</evidence>
<feature type="domain" description="Ketosynthase family 3 (KS3)" evidence="9">
    <location>
        <begin position="1"/>
        <end position="418"/>
    </location>
</feature>
<dbReference type="CDD" id="cd05274">
    <property type="entry name" value="KR_FAS_SDR_x"/>
    <property type="match status" value="1"/>
</dbReference>
<keyword evidence="5" id="KW-0560">Oxidoreductase</keyword>
<dbReference type="InterPro" id="IPR057326">
    <property type="entry name" value="KR_dom"/>
</dbReference>
<dbReference type="Pfam" id="PF08240">
    <property type="entry name" value="ADH_N"/>
    <property type="match status" value="1"/>
</dbReference>
<dbReference type="SUPFAM" id="SSF52151">
    <property type="entry name" value="FabD/lysophospholipase-like"/>
    <property type="match status" value="1"/>
</dbReference>
<dbReference type="InterPro" id="IPR018201">
    <property type="entry name" value="Ketoacyl_synth_AS"/>
</dbReference>
<dbReference type="SUPFAM" id="SSF53901">
    <property type="entry name" value="Thiolase-like"/>
    <property type="match status" value="1"/>
</dbReference>
<protein>
    <recommendedName>
        <fullName evidence="13">Polyketide synthase</fullName>
    </recommendedName>
</protein>
<keyword evidence="6" id="KW-0511">Multifunctional enzyme</keyword>
<dbReference type="InterPro" id="IPR042104">
    <property type="entry name" value="PKS_dehydratase_sf"/>
</dbReference>
<feature type="domain" description="PKS/mFAS DH" evidence="10">
    <location>
        <begin position="925"/>
        <end position="1253"/>
    </location>
</feature>
<evidence type="ECO:0008006" key="13">
    <source>
        <dbReference type="Google" id="ProtNLM"/>
    </source>
</evidence>
<dbReference type="Gene3D" id="3.40.47.10">
    <property type="match status" value="1"/>
</dbReference>
<dbReference type="InterPro" id="IPR049900">
    <property type="entry name" value="PKS_mFAS_DH"/>
</dbReference>
<dbReference type="Pfam" id="PF00698">
    <property type="entry name" value="Acyl_transf_1"/>
    <property type="match status" value="1"/>
</dbReference>
<dbReference type="Pfam" id="PF16197">
    <property type="entry name" value="KAsynt_C_assoc"/>
    <property type="match status" value="1"/>
</dbReference>
<dbReference type="Pfam" id="PF02801">
    <property type="entry name" value="Ketoacyl-synt_C"/>
    <property type="match status" value="1"/>
</dbReference>
<dbReference type="Pfam" id="PF00107">
    <property type="entry name" value="ADH_zinc_N"/>
    <property type="match status" value="1"/>
</dbReference>
<dbReference type="Proteomes" id="UP001270362">
    <property type="component" value="Unassembled WGS sequence"/>
</dbReference>
<dbReference type="GO" id="GO:0016491">
    <property type="term" value="F:oxidoreductase activity"/>
    <property type="evidence" value="ECO:0007669"/>
    <property type="project" value="UniProtKB-KW"/>
</dbReference>
<feature type="active site" description="Proton donor; for dehydratase activity" evidence="8">
    <location>
        <position position="1164"/>
    </location>
</feature>
<dbReference type="Pfam" id="PF00109">
    <property type="entry name" value="ketoacyl-synt"/>
    <property type="match status" value="1"/>
</dbReference>
<dbReference type="Pfam" id="PF23114">
    <property type="entry name" value="NAD-bd_HRPKS_sdrA"/>
    <property type="match status" value="1"/>
</dbReference>
<dbReference type="InterPro" id="IPR001227">
    <property type="entry name" value="Ac_transferase_dom_sf"/>
</dbReference>
<keyword evidence="7" id="KW-0012">Acyltransferase</keyword>
<dbReference type="InterPro" id="IPR049551">
    <property type="entry name" value="PKS_DH_C"/>
</dbReference>
<comment type="caution">
    <text evidence="11">The sequence shown here is derived from an EMBL/GenBank/DDBJ whole genome shotgun (WGS) entry which is preliminary data.</text>
</comment>
<evidence type="ECO:0000313" key="11">
    <source>
        <dbReference type="EMBL" id="KAK3694254.1"/>
    </source>
</evidence>
<organism evidence="11 12">
    <name type="scientific">Podospora appendiculata</name>
    <dbReference type="NCBI Taxonomy" id="314037"/>
    <lineage>
        <taxon>Eukaryota</taxon>
        <taxon>Fungi</taxon>
        <taxon>Dikarya</taxon>
        <taxon>Ascomycota</taxon>
        <taxon>Pezizomycotina</taxon>
        <taxon>Sordariomycetes</taxon>
        <taxon>Sordariomycetidae</taxon>
        <taxon>Sordariales</taxon>
        <taxon>Podosporaceae</taxon>
        <taxon>Podospora</taxon>
    </lineage>
</organism>
<evidence type="ECO:0000256" key="1">
    <source>
        <dbReference type="ARBA" id="ARBA00022450"/>
    </source>
</evidence>
<dbReference type="SMART" id="SM00822">
    <property type="entry name" value="PKS_KR"/>
    <property type="match status" value="1"/>
</dbReference>
<dbReference type="Pfam" id="PF21089">
    <property type="entry name" value="PKS_DH_N"/>
    <property type="match status" value="1"/>
</dbReference>
<evidence type="ECO:0000256" key="4">
    <source>
        <dbReference type="ARBA" id="ARBA00022857"/>
    </source>
</evidence>
<dbReference type="SMART" id="SM00829">
    <property type="entry name" value="PKS_ER"/>
    <property type="match status" value="1"/>
</dbReference>
<feature type="region of interest" description="C-terminal hotdog fold" evidence="8">
    <location>
        <begin position="1092"/>
        <end position="1253"/>
    </location>
</feature>
<dbReference type="InterPro" id="IPR016036">
    <property type="entry name" value="Malonyl_transacylase_ACP-bd"/>
</dbReference>
<dbReference type="PROSITE" id="PS52004">
    <property type="entry name" value="KS3_2"/>
    <property type="match status" value="1"/>
</dbReference>
<dbReference type="InterPro" id="IPR014043">
    <property type="entry name" value="Acyl_transferase_dom"/>
</dbReference>
<keyword evidence="1" id="KW-0596">Phosphopantetheine</keyword>
<dbReference type="CDD" id="cd00833">
    <property type="entry name" value="PKS"/>
    <property type="match status" value="1"/>
</dbReference>
<dbReference type="PROSITE" id="PS00606">
    <property type="entry name" value="KS3_1"/>
    <property type="match status" value="1"/>
</dbReference>
<dbReference type="InterPro" id="IPR016035">
    <property type="entry name" value="Acyl_Trfase/lysoPLipase"/>
</dbReference>
<dbReference type="InterPro" id="IPR020807">
    <property type="entry name" value="PKS_DH"/>
</dbReference>
<dbReference type="SUPFAM" id="SSF55048">
    <property type="entry name" value="Probable ACP-binding domain of malonyl-CoA ACP transacylase"/>
    <property type="match status" value="1"/>
</dbReference>
<evidence type="ECO:0000259" key="9">
    <source>
        <dbReference type="PROSITE" id="PS52004"/>
    </source>
</evidence>
<reference evidence="11" key="2">
    <citation type="submission" date="2023-06" db="EMBL/GenBank/DDBJ databases">
        <authorList>
            <consortium name="Lawrence Berkeley National Laboratory"/>
            <person name="Haridas S."/>
            <person name="Hensen N."/>
            <person name="Bonometti L."/>
            <person name="Westerberg I."/>
            <person name="Brannstrom I.O."/>
            <person name="Guillou S."/>
            <person name="Cros-Aarteil S."/>
            <person name="Calhoun S."/>
            <person name="Kuo A."/>
            <person name="Mondo S."/>
            <person name="Pangilinan J."/>
            <person name="Riley R."/>
            <person name="Labutti K."/>
            <person name="Andreopoulos B."/>
            <person name="Lipzen A."/>
            <person name="Chen C."/>
            <person name="Yanf M."/>
            <person name="Daum C."/>
            <person name="Ng V."/>
            <person name="Clum A."/>
            <person name="Steindorff A."/>
            <person name="Ohm R."/>
            <person name="Martin F."/>
            <person name="Silar P."/>
            <person name="Natvig D."/>
            <person name="Lalanne C."/>
            <person name="Gautier V."/>
            <person name="Ament-Velasquez S.L."/>
            <person name="Kruys A."/>
            <person name="Hutchinson M.I."/>
            <person name="Powell A.J."/>
            <person name="Barry K."/>
            <person name="Miller A.N."/>
            <person name="Grigoriev I.V."/>
            <person name="Debuchy R."/>
            <person name="Gladieux P."/>
            <person name="Thoren M.H."/>
            <person name="Johannesson H."/>
        </authorList>
    </citation>
    <scope>NUCLEOTIDE SEQUENCE</scope>
    <source>
        <strain evidence="11">CBS 314.62</strain>
    </source>
</reference>
<dbReference type="GO" id="GO:0004315">
    <property type="term" value="F:3-oxoacyl-[acyl-carrier-protein] synthase activity"/>
    <property type="evidence" value="ECO:0007669"/>
    <property type="project" value="InterPro"/>
</dbReference>
<dbReference type="Pfam" id="PF14765">
    <property type="entry name" value="PS-DH"/>
    <property type="match status" value="1"/>
</dbReference>
<dbReference type="InterPro" id="IPR014031">
    <property type="entry name" value="Ketoacyl_synth_C"/>
</dbReference>
<keyword evidence="4" id="KW-0521">NADP</keyword>
<dbReference type="EMBL" id="JAULSO010000001">
    <property type="protein sequence ID" value="KAK3694254.1"/>
    <property type="molecule type" value="Genomic_DNA"/>
</dbReference>
<dbReference type="InterPro" id="IPR020843">
    <property type="entry name" value="ER"/>
</dbReference>
<evidence type="ECO:0000256" key="5">
    <source>
        <dbReference type="ARBA" id="ARBA00023002"/>
    </source>
</evidence>
<keyword evidence="2" id="KW-0597">Phosphoprotein</keyword>
<evidence type="ECO:0000313" key="12">
    <source>
        <dbReference type="Proteomes" id="UP001270362"/>
    </source>
</evidence>
<proteinExistence type="predicted"/>
<dbReference type="SUPFAM" id="SSF50129">
    <property type="entry name" value="GroES-like"/>
    <property type="match status" value="1"/>
</dbReference>
<dbReference type="InterPro" id="IPR013154">
    <property type="entry name" value="ADH-like_N"/>
</dbReference>
<evidence type="ECO:0000256" key="3">
    <source>
        <dbReference type="ARBA" id="ARBA00022679"/>
    </source>
</evidence>
<dbReference type="InterPro" id="IPR036291">
    <property type="entry name" value="NAD(P)-bd_dom_sf"/>
</dbReference>
<dbReference type="InterPro" id="IPR032821">
    <property type="entry name" value="PKS_assoc"/>
</dbReference>
<dbReference type="GO" id="GO:0006633">
    <property type="term" value="P:fatty acid biosynthetic process"/>
    <property type="evidence" value="ECO:0007669"/>
    <property type="project" value="InterPro"/>
</dbReference>
<dbReference type="PROSITE" id="PS52019">
    <property type="entry name" value="PKS_MFAS_DH"/>
    <property type="match status" value="1"/>
</dbReference>
<keyword evidence="3" id="KW-0808">Transferase</keyword>
<evidence type="ECO:0000256" key="8">
    <source>
        <dbReference type="PROSITE-ProRule" id="PRU01363"/>
    </source>
</evidence>
<dbReference type="InterPro" id="IPR013149">
    <property type="entry name" value="ADH-like_C"/>
</dbReference>
<dbReference type="PANTHER" id="PTHR43775">
    <property type="entry name" value="FATTY ACID SYNTHASE"/>
    <property type="match status" value="1"/>
</dbReference>
<name>A0AAE1CHA9_9PEZI</name>
<dbReference type="InterPro" id="IPR011032">
    <property type="entry name" value="GroES-like_sf"/>
</dbReference>
<dbReference type="InterPro" id="IPR056501">
    <property type="entry name" value="NAD-bd_HRPKS_sdrA"/>
</dbReference>
<dbReference type="InterPro" id="IPR013968">
    <property type="entry name" value="PKS_KR"/>
</dbReference>
<sequence>MACRFPGGASSPEKLWHLLSNGQSAFRGFPEDRLNIDGFYHPDPGRSDGFHFKGAHFINENVAAFDAKFFGIAPSEAKAIDPQQRLLLEVAYEAAENAGFPMASLQGTNTSVFIGSFVKDYEQVSMRDSQTTAPDCATGNGIAIMANRISHLFDLHGTSQTIDTGCSASLVGVHQAVNSLRSNQSDMAMAGGAGLILTPSTIMPMASLGFLSKDGKCFTFDSRANGYGRGEGVGIVILKRLDDAIRDNDTIRAIIRGTASNQDGHTPGITVPNPEAQVRCIKEAYRSAKLSVDETGYVECHGTGTRVGDWRELKAISEGFGDHRLPDDPIIVGSLKPNIGHLEGSAGIAGLIKAILIAEKGLIPPHINFENWNPDIKHKEWKVDVARRLMSFPSHNLRRISVNCFGFGGTNAHAVLDDAGSFLGVRGLTAHHNTEYLSSQRPLSIGVVSNAPPYLFVFSTQHASGLSVISSSHIPYLLSHPSSPSFLRDYSYTMYSRRSRLQHRAFIIANSTAELSRKMARLGEPSGVRPPLAETFRPAMVFCGQGAQWPRMGMELMSVAVFRSSIEAADDFMRTLDGSFHLVAELSQTESSTHIHSPRVAQPATTAIQIALVDLLAACKISPVAVVGHSSGEIAASYAAGFITRENAWRLAFYRGQCAAGLKRINPTLRGRMIAVGLSKQAVLEYVDQTKAGSISVACINSPNLVTLSGDEDAILAVKLELDRREIFSVLLAVETAYHSHHMGLVSQQYLQSIGSVMPQKGHGNTIMYSSVHGVAVSAQELDPIYWVTNLVSPVRFDQAVTSMMTASVAGGTSPNIFIEVSPHGVWPKAFMQILDHIGLRKNPVPYFSALTRGRDAVETILQLAGDLFLRGHSVDLEWYFKPHGSAPRPKCLVDLPAYPWDHSKTFWHESHLSRAHRFRQYGRRDYIGAPTVDAILPYEPRWRGFFRVSENPWILDHKVQKQVLYPAAGMVVMAVEAASQVVHDYIDQPSDILDFEVSQFEIKAPMIVPTGDTGLEHCMNAKRIDDSSCNGITTWTYDFTIFSTPYNEPPFQENAKGHFTVRFYGRGCGKRDGYSWLSDPVDADRYEECRSRMCGPSPFEFYEGLDVVGMNYGPSFRNIVGIDQTKSAGHEKKCWVSIEIPDTKAKMPKQFEFSHIIHPCTLDAVFQSVFTLESDPRVPLYIDSIRIIAQVPNKCGTRLYGLAKGASSGLREASASIDIWHRTFQGPVQSEDRHVISVRGLRAISIPSATSSGLGFLPSHRNLCSKLMWKEDVRHASFSSLEEWIDMLGHKFPSAAILHLGGNLGILSTVLRVLAGDSGSPSSTPRLASYTIGARGQEVYDAALESAVEKQQHLLVYEPQVAIPGSDASRSFDLVILEDTNSLSRKEVEDLVAPCGFLLVLSSRSHDNTQESEFYSSFSSSCSASHKLESVGMAVRFGEAGELQLYRNLASLHHERFKDQEVIILSPHPAPTSAANVAEYLHQSLSTAGLKSSIKSYAWMDAATPAQRDCFVISLLELGYEHGFVFHMNEKQYNLVKGLLQHSRGLFWVTQGAQVRSGAPQNAPFLGWARTVRSEGSQKRIVCLDLQLNYRSQDAAKTIQTLFVDSFFKSTELGSQETEYAELEGRVYIPRLSPMEELSSLIEQGSDRGLRFEMRPTNFGSEPLRLEIGSPGNIDSLYFSADRDVGIFLKPDEVCIRVHRTFLFPADLETVLGKTTETAIGVDVIGTIIERGVDVKQFTVGEMVIALCRDTIRHSVVVKQSRVMSVPTCLWISSPDGKDVMNDLGQMMTKHRKTPEFPRTPWSMAAVFAAYCSIKGIDIDNTTTVLVHAAAGIFGLAAIAVLQHLGARIVAVVSNDQQRKLIRSVFGIDYRYVVCEGLNLMDRVHELAKELGNNDSRVALVFDPTPPRHMETNLACVATHGRIFQVISSSADWSNCRLPRRSFEFVRFDLYERLDQDLELDSDFAKLYDAITLDNWLIGTPCTASMFSFGQAGKALKQMMEKGPDFGTYLLQARTEEHIRIGDSPIKHRMALDPQAMYIIVGGFGGLGLSIAEWLVERGAGHITLVSRSGFPKGQALTQRVQNIAQSSKAQVYPYKLDVCSSEQVDIFSKWLDSTRRKVKGVIHAAGVLMDFTFQNMRHKDWNSACQVKTLGSWNLHMSLPRDMDFFIFLSSAAGVIGNRGQANYAAGNAFQDALARHRTAHGMHSVSLDLGPIIGAGMVGQDMMNHLRSVGFFGIRIQDMLFVLERAIAGFEIGDTPMPSQVVMGVGTGGLIEQNKPADPFWADTALFAHLNRVDLTSGMYHGENDAVGSSLSSLNLRPLLSKASTMDEAVEIIMGPLITAMMSIIPNIEAADIKPHMTPAQCHSDSMRGVNIDNWLKRTTGVSVGPMLNSMPLVKICEEVVRKGEFVVE</sequence>
<feature type="active site" description="Proton acceptor; for dehydratase activity" evidence="8">
    <location>
        <position position="958"/>
    </location>
</feature>
<dbReference type="SUPFAM" id="SSF51735">
    <property type="entry name" value="NAD(P)-binding Rossmann-fold domains"/>
    <property type="match status" value="2"/>
</dbReference>
<dbReference type="SMART" id="SM00825">
    <property type="entry name" value="PKS_KS"/>
    <property type="match status" value="1"/>
</dbReference>
<evidence type="ECO:0000259" key="10">
    <source>
        <dbReference type="PROSITE" id="PS52019"/>
    </source>
</evidence>
<dbReference type="Gene3D" id="3.10.129.110">
    <property type="entry name" value="Polyketide synthase dehydratase"/>
    <property type="match status" value="1"/>
</dbReference>
<feature type="region of interest" description="N-terminal hotdog fold" evidence="8">
    <location>
        <begin position="925"/>
        <end position="1067"/>
    </location>
</feature>
<dbReference type="InterPro" id="IPR014030">
    <property type="entry name" value="Ketoacyl_synth_N"/>
</dbReference>
<dbReference type="Gene3D" id="3.40.50.720">
    <property type="entry name" value="NAD(P)-binding Rossmann-like Domain"/>
    <property type="match status" value="3"/>
</dbReference>
<dbReference type="Gene3D" id="3.40.366.10">
    <property type="entry name" value="Malonyl-Coenzyme A Acyl Carrier Protein, domain 2"/>
    <property type="match status" value="1"/>
</dbReference>
<dbReference type="PANTHER" id="PTHR43775:SF29">
    <property type="entry name" value="ASPERFURANONE POLYKETIDE SYNTHASE AFOG-RELATED"/>
    <property type="match status" value="1"/>
</dbReference>
<accession>A0AAE1CHA9</accession>
<dbReference type="InterPro" id="IPR020841">
    <property type="entry name" value="PKS_Beta-ketoAc_synthase_dom"/>
</dbReference>
<gene>
    <name evidence="11" type="ORF">B0T22DRAFT_402742</name>
</gene>
<evidence type="ECO:0000256" key="2">
    <source>
        <dbReference type="ARBA" id="ARBA00022553"/>
    </source>
</evidence>